<evidence type="ECO:0000313" key="2">
    <source>
        <dbReference type="Proteomes" id="UP001234989"/>
    </source>
</evidence>
<gene>
    <name evidence="1" type="ORF">MTR67_044819</name>
</gene>
<dbReference type="AlphaFoldDB" id="A0AAF0UU50"/>
<organism evidence="1 2">
    <name type="scientific">Solanum verrucosum</name>
    <dbReference type="NCBI Taxonomy" id="315347"/>
    <lineage>
        <taxon>Eukaryota</taxon>
        <taxon>Viridiplantae</taxon>
        <taxon>Streptophyta</taxon>
        <taxon>Embryophyta</taxon>
        <taxon>Tracheophyta</taxon>
        <taxon>Spermatophyta</taxon>
        <taxon>Magnoliopsida</taxon>
        <taxon>eudicotyledons</taxon>
        <taxon>Gunneridae</taxon>
        <taxon>Pentapetalae</taxon>
        <taxon>asterids</taxon>
        <taxon>lamiids</taxon>
        <taxon>Solanales</taxon>
        <taxon>Solanaceae</taxon>
        <taxon>Solanoideae</taxon>
        <taxon>Solaneae</taxon>
        <taxon>Solanum</taxon>
    </lineage>
</organism>
<proteinExistence type="predicted"/>
<accession>A0AAF0UU50</accession>
<name>A0AAF0UU50_SOLVR</name>
<dbReference type="InterPro" id="IPR035513">
    <property type="entry name" value="Invertase/methylesterase_inhib"/>
</dbReference>
<dbReference type="Gene3D" id="1.20.140.40">
    <property type="entry name" value="Invertase/pectin methylesterase inhibitor family protein"/>
    <property type="match status" value="1"/>
</dbReference>
<dbReference type="Proteomes" id="UP001234989">
    <property type="component" value="Chromosome 10"/>
</dbReference>
<protein>
    <recommendedName>
        <fullName evidence="3">Pectinesterase inhibitor domain-containing protein</fullName>
    </recommendedName>
</protein>
<dbReference type="EMBL" id="CP133621">
    <property type="protein sequence ID" value="WMV51434.1"/>
    <property type="molecule type" value="Genomic_DNA"/>
</dbReference>
<dbReference type="SUPFAM" id="SSF101148">
    <property type="entry name" value="Plant invertase/pectin methylesterase inhibitor"/>
    <property type="match status" value="1"/>
</dbReference>
<evidence type="ECO:0000313" key="1">
    <source>
        <dbReference type="EMBL" id="WMV51434.1"/>
    </source>
</evidence>
<keyword evidence="2" id="KW-1185">Reference proteome</keyword>
<sequence length="89" mass="9641">MLFLSLVTFSSGDLIEDVCRTSSDFKVCIDSLRADPKSSSADKKNDAISSIKYFDANDFNGAKSLASGVASVQKLVKNHLVNHLPGYLQ</sequence>
<evidence type="ECO:0008006" key="3">
    <source>
        <dbReference type="Google" id="ProtNLM"/>
    </source>
</evidence>
<reference evidence="1" key="1">
    <citation type="submission" date="2023-08" db="EMBL/GenBank/DDBJ databases">
        <title>A de novo genome assembly of Solanum verrucosum Schlechtendal, a Mexican diploid species geographically isolated from the other diploid A-genome species in potato relatives.</title>
        <authorList>
            <person name="Hosaka K."/>
        </authorList>
    </citation>
    <scope>NUCLEOTIDE SEQUENCE</scope>
    <source>
        <tissue evidence="1">Young leaves</tissue>
    </source>
</reference>